<dbReference type="Pfam" id="PF23598">
    <property type="entry name" value="LRR_14"/>
    <property type="match status" value="1"/>
</dbReference>
<dbReference type="Pfam" id="PF12799">
    <property type="entry name" value="LRR_4"/>
    <property type="match status" value="1"/>
</dbReference>
<feature type="domain" description="Disease resistance R13L4/SHOC-2-like LRR" evidence="3">
    <location>
        <begin position="100"/>
        <end position="160"/>
    </location>
</feature>
<organism evidence="4 5">
    <name type="scientific">Ktedonospora formicarum</name>
    <dbReference type="NCBI Taxonomy" id="2778364"/>
    <lineage>
        <taxon>Bacteria</taxon>
        <taxon>Bacillati</taxon>
        <taxon>Chloroflexota</taxon>
        <taxon>Ktedonobacteria</taxon>
        <taxon>Ktedonobacterales</taxon>
        <taxon>Ktedonobacteraceae</taxon>
        <taxon>Ktedonospora</taxon>
    </lineage>
</organism>
<name>A0A8J3I8V8_9CHLR</name>
<dbReference type="Gene3D" id="3.80.10.10">
    <property type="entry name" value="Ribonuclease Inhibitor"/>
    <property type="match status" value="1"/>
</dbReference>
<dbReference type="InterPro" id="IPR025875">
    <property type="entry name" value="Leu-rich_rpt_4"/>
</dbReference>
<dbReference type="GO" id="GO:0005737">
    <property type="term" value="C:cytoplasm"/>
    <property type="evidence" value="ECO:0007669"/>
    <property type="project" value="TreeGrafter"/>
</dbReference>
<comment type="caution">
    <text evidence="4">The sequence shown here is derived from an EMBL/GenBank/DDBJ whole genome shotgun (WGS) entry which is preliminary data.</text>
</comment>
<evidence type="ECO:0000313" key="5">
    <source>
        <dbReference type="Proteomes" id="UP000612362"/>
    </source>
</evidence>
<dbReference type="RefSeq" id="WP_220196845.1">
    <property type="nucleotide sequence ID" value="NZ_BNJF01000003.1"/>
</dbReference>
<dbReference type="EMBL" id="BNJF01000003">
    <property type="protein sequence ID" value="GHO47584.1"/>
    <property type="molecule type" value="Genomic_DNA"/>
</dbReference>
<dbReference type="AlphaFoldDB" id="A0A8J3I8V8"/>
<keyword evidence="1" id="KW-0433">Leucine-rich repeat</keyword>
<dbReference type="SMART" id="SM00364">
    <property type="entry name" value="LRR_BAC"/>
    <property type="match status" value="4"/>
</dbReference>
<gene>
    <name evidence="4" type="ORF">KSX_57470</name>
</gene>
<dbReference type="PRINTS" id="PR00019">
    <property type="entry name" value="LEURICHRPT"/>
</dbReference>
<sequence>MPRSPHDQAIVVRLLPQLTTWSVYRQRKHVTYNRQGRVSRLDLTGLGLIRLFPEIGQLSQLQELHLKYNQLTSLPGELGQLPQLQKLYLHVNQLTSVPGELGQLLQLRELHLYSNQLTSVPEELGQLSQLQVLDLSGNQLTSIPMELGWLTQLKSLDLINNPNLHYPPPNVINQGVEAVLTYLRSHQSGRTLAL</sequence>
<dbReference type="InterPro" id="IPR050216">
    <property type="entry name" value="LRR_domain-containing"/>
</dbReference>
<dbReference type="SUPFAM" id="SSF52058">
    <property type="entry name" value="L domain-like"/>
    <property type="match status" value="1"/>
</dbReference>
<dbReference type="PANTHER" id="PTHR48051:SF36">
    <property type="entry name" value="CASPASE FAMILY P20 DOMAIN-CONTAINING PROTEIN"/>
    <property type="match status" value="1"/>
</dbReference>
<dbReference type="PANTHER" id="PTHR48051">
    <property type="match status" value="1"/>
</dbReference>
<dbReference type="FunFam" id="3.80.10.10:FF:000041">
    <property type="entry name" value="LRR receptor-like serine/threonine-protein kinase ERECTA"/>
    <property type="match status" value="1"/>
</dbReference>
<accession>A0A8J3I8V8</accession>
<evidence type="ECO:0000256" key="1">
    <source>
        <dbReference type="ARBA" id="ARBA00022614"/>
    </source>
</evidence>
<keyword evidence="5" id="KW-1185">Reference proteome</keyword>
<dbReference type="SMART" id="SM00369">
    <property type="entry name" value="LRR_TYP"/>
    <property type="match status" value="4"/>
</dbReference>
<dbReference type="InterPro" id="IPR032675">
    <property type="entry name" value="LRR_dom_sf"/>
</dbReference>
<evidence type="ECO:0000256" key="2">
    <source>
        <dbReference type="ARBA" id="ARBA00022737"/>
    </source>
</evidence>
<evidence type="ECO:0000259" key="3">
    <source>
        <dbReference type="Pfam" id="PF23598"/>
    </source>
</evidence>
<reference evidence="4" key="1">
    <citation type="submission" date="2020-10" db="EMBL/GenBank/DDBJ databases">
        <title>Taxonomic study of unclassified bacteria belonging to the class Ktedonobacteria.</title>
        <authorList>
            <person name="Yabe S."/>
            <person name="Wang C.M."/>
            <person name="Zheng Y."/>
            <person name="Sakai Y."/>
            <person name="Cavaletti L."/>
            <person name="Monciardini P."/>
            <person name="Donadio S."/>
        </authorList>
    </citation>
    <scope>NUCLEOTIDE SEQUENCE</scope>
    <source>
        <strain evidence="4">SOSP1-1</strain>
    </source>
</reference>
<dbReference type="Proteomes" id="UP000612362">
    <property type="component" value="Unassembled WGS sequence"/>
</dbReference>
<proteinExistence type="predicted"/>
<evidence type="ECO:0000313" key="4">
    <source>
        <dbReference type="EMBL" id="GHO47584.1"/>
    </source>
</evidence>
<dbReference type="InterPro" id="IPR001611">
    <property type="entry name" value="Leu-rich_rpt"/>
</dbReference>
<dbReference type="InterPro" id="IPR055414">
    <property type="entry name" value="LRR_R13L4/SHOC2-like"/>
</dbReference>
<dbReference type="PROSITE" id="PS51450">
    <property type="entry name" value="LRR"/>
    <property type="match status" value="4"/>
</dbReference>
<protein>
    <recommendedName>
        <fullName evidence="3">Disease resistance R13L4/SHOC-2-like LRR domain-containing protein</fullName>
    </recommendedName>
</protein>
<keyword evidence="2" id="KW-0677">Repeat</keyword>
<dbReference type="InterPro" id="IPR003591">
    <property type="entry name" value="Leu-rich_rpt_typical-subtyp"/>
</dbReference>